<evidence type="ECO:0000313" key="3">
    <source>
        <dbReference type="Proteomes" id="UP001595993"/>
    </source>
</evidence>
<dbReference type="Proteomes" id="UP001595993">
    <property type="component" value="Unassembled WGS sequence"/>
</dbReference>
<comment type="caution">
    <text evidence="2">The sequence shown here is derived from an EMBL/GenBank/DDBJ whole genome shotgun (WGS) entry which is preliminary data.</text>
</comment>
<feature type="chain" id="PRO_5046713432" description="Secreted protein" evidence="1">
    <location>
        <begin position="25"/>
        <end position="150"/>
    </location>
</feature>
<keyword evidence="1" id="KW-0732">Signal</keyword>
<proteinExistence type="predicted"/>
<feature type="signal peptide" evidence="1">
    <location>
        <begin position="1"/>
        <end position="24"/>
    </location>
</feature>
<dbReference type="RefSeq" id="WP_381196785.1">
    <property type="nucleotide sequence ID" value="NZ_JBHSFE010000014.1"/>
</dbReference>
<name>A0ABV9G828_9ACTN</name>
<gene>
    <name evidence="2" type="ORF">ACFO9E_18060</name>
</gene>
<evidence type="ECO:0000313" key="2">
    <source>
        <dbReference type="EMBL" id="MFC4609703.1"/>
    </source>
</evidence>
<reference evidence="3" key="1">
    <citation type="journal article" date="2019" name="Int. J. Syst. Evol. Microbiol.">
        <title>The Global Catalogue of Microorganisms (GCM) 10K type strain sequencing project: providing services to taxonomists for standard genome sequencing and annotation.</title>
        <authorList>
            <consortium name="The Broad Institute Genomics Platform"/>
            <consortium name="The Broad Institute Genome Sequencing Center for Infectious Disease"/>
            <person name="Wu L."/>
            <person name="Ma J."/>
        </authorList>
    </citation>
    <scope>NUCLEOTIDE SEQUENCE [LARGE SCALE GENOMIC DNA]</scope>
    <source>
        <strain evidence="3">CGMCC 4.7139</strain>
    </source>
</reference>
<sequence length="150" mass="15404">MRKRAAVIALGVVVAAGVTGGVIAAQGDPESAQASASDDLANTADDAVQGCADSWNEGNQNKASVASIATAAQQTENPTAYVHVGFSDLFPDRCMVTVANPSTLLAQQYLQEPGNGWSGIPAWSGSVSQIDSSNLPWNGRMAEDGTVIIL</sequence>
<evidence type="ECO:0008006" key="4">
    <source>
        <dbReference type="Google" id="ProtNLM"/>
    </source>
</evidence>
<accession>A0ABV9G828</accession>
<keyword evidence="3" id="KW-1185">Reference proteome</keyword>
<protein>
    <recommendedName>
        <fullName evidence="4">Secreted protein</fullName>
    </recommendedName>
</protein>
<evidence type="ECO:0000256" key="1">
    <source>
        <dbReference type="SAM" id="SignalP"/>
    </source>
</evidence>
<dbReference type="EMBL" id="JBHSFE010000014">
    <property type="protein sequence ID" value="MFC4609703.1"/>
    <property type="molecule type" value="Genomic_DNA"/>
</dbReference>
<organism evidence="2 3">
    <name type="scientific">Streptomyces maoxianensis</name>
    <dbReference type="NCBI Taxonomy" id="1459942"/>
    <lineage>
        <taxon>Bacteria</taxon>
        <taxon>Bacillati</taxon>
        <taxon>Actinomycetota</taxon>
        <taxon>Actinomycetes</taxon>
        <taxon>Kitasatosporales</taxon>
        <taxon>Streptomycetaceae</taxon>
        <taxon>Streptomyces</taxon>
    </lineage>
</organism>